<proteinExistence type="predicted"/>
<accession>A0AAD7GEA2</accession>
<comment type="caution">
    <text evidence="2">The sequence shown here is derived from an EMBL/GenBank/DDBJ whole genome shotgun (WGS) entry which is preliminary data.</text>
</comment>
<evidence type="ECO:0000256" key="1">
    <source>
        <dbReference type="SAM" id="MobiDB-lite"/>
    </source>
</evidence>
<evidence type="ECO:0000313" key="2">
    <source>
        <dbReference type="EMBL" id="KAJ7690866.1"/>
    </source>
</evidence>
<reference evidence="2" key="1">
    <citation type="submission" date="2023-03" db="EMBL/GenBank/DDBJ databases">
        <title>Massive genome expansion in bonnet fungi (Mycena s.s.) driven by repeated elements and novel gene families across ecological guilds.</title>
        <authorList>
            <consortium name="Lawrence Berkeley National Laboratory"/>
            <person name="Harder C.B."/>
            <person name="Miyauchi S."/>
            <person name="Viragh M."/>
            <person name="Kuo A."/>
            <person name="Thoen E."/>
            <person name="Andreopoulos B."/>
            <person name="Lu D."/>
            <person name="Skrede I."/>
            <person name="Drula E."/>
            <person name="Henrissat B."/>
            <person name="Morin E."/>
            <person name="Kohler A."/>
            <person name="Barry K."/>
            <person name="LaButti K."/>
            <person name="Morin E."/>
            <person name="Salamov A."/>
            <person name="Lipzen A."/>
            <person name="Mereny Z."/>
            <person name="Hegedus B."/>
            <person name="Baldrian P."/>
            <person name="Stursova M."/>
            <person name="Weitz H."/>
            <person name="Taylor A."/>
            <person name="Grigoriev I.V."/>
            <person name="Nagy L.G."/>
            <person name="Martin F."/>
            <person name="Kauserud H."/>
        </authorList>
    </citation>
    <scope>NUCLEOTIDE SEQUENCE</scope>
    <source>
        <strain evidence="2">CBHHK067</strain>
    </source>
</reference>
<dbReference type="Proteomes" id="UP001221757">
    <property type="component" value="Unassembled WGS sequence"/>
</dbReference>
<gene>
    <name evidence="2" type="ORF">B0H17DRAFT_1201441</name>
</gene>
<protein>
    <submittedName>
        <fullName evidence="2">Uncharacterized protein</fullName>
    </submittedName>
</protein>
<dbReference type="EMBL" id="JARKIE010000062">
    <property type="protein sequence ID" value="KAJ7690866.1"/>
    <property type="molecule type" value="Genomic_DNA"/>
</dbReference>
<keyword evidence="3" id="KW-1185">Reference proteome</keyword>
<feature type="region of interest" description="Disordered" evidence="1">
    <location>
        <begin position="95"/>
        <end position="118"/>
    </location>
</feature>
<name>A0AAD7GEA2_MYCRO</name>
<dbReference type="AlphaFoldDB" id="A0AAD7GEA2"/>
<evidence type="ECO:0000313" key="3">
    <source>
        <dbReference type="Proteomes" id="UP001221757"/>
    </source>
</evidence>
<sequence>MGSEVVGRLRPTALLLTADTIREETEDRRVFGKAIDALTPRCVGPWAHAKPISTYEQAVNVLCWIHRGNNRTREFLRSTITRIGTNSTLARALGPRQMDATSASEPGYSEVGGSSRVGTRRATEVRQYRMPPQSPKPGAGGTAVADAFLEPKVGVQTYHNASIITLPEDDDDEDADGDDDEANHVHMSIQAYADVVN</sequence>
<organism evidence="2 3">
    <name type="scientific">Mycena rosella</name>
    <name type="common">Pink bonnet</name>
    <name type="synonym">Agaricus rosellus</name>
    <dbReference type="NCBI Taxonomy" id="1033263"/>
    <lineage>
        <taxon>Eukaryota</taxon>
        <taxon>Fungi</taxon>
        <taxon>Dikarya</taxon>
        <taxon>Basidiomycota</taxon>
        <taxon>Agaricomycotina</taxon>
        <taxon>Agaricomycetes</taxon>
        <taxon>Agaricomycetidae</taxon>
        <taxon>Agaricales</taxon>
        <taxon>Marasmiineae</taxon>
        <taxon>Mycenaceae</taxon>
        <taxon>Mycena</taxon>
    </lineage>
</organism>